<evidence type="ECO:0000256" key="4">
    <source>
        <dbReference type="ARBA" id="ARBA00023186"/>
    </source>
</evidence>
<dbReference type="InterPro" id="IPR038717">
    <property type="entry name" value="Tc1-like_DDE_dom"/>
</dbReference>
<evidence type="ECO:0000313" key="9">
    <source>
        <dbReference type="Proteomes" id="UP001239994"/>
    </source>
</evidence>
<dbReference type="PRINTS" id="PR00625">
    <property type="entry name" value="JDOMAIN"/>
</dbReference>
<dbReference type="InterPro" id="IPR036869">
    <property type="entry name" value="J_dom_sf"/>
</dbReference>
<dbReference type="Gene3D" id="3.90.180.10">
    <property type="entry name" value="Medium-chain alcohol dehydrogenases, catalytic domain"/>
    <property type="match status" value="1"/>
</dbReference>
<feature type="domain" description="J" evidence="7">
    <location>
        <begin position="384"/>
        <end position="449"/>
    </location>
</feature>
<dbReference type="SUPFAM" id="SSF46565">
    <property type="entry name" value="Chaperone J-domain"/>
    <property type="match status" value="1"/>
</dbReference>
<accession>A0AAD8Z549</accession>
<sequence length="534" mass="61182">MENVRQQGVLDHLMMLERAGTRRTERPQHSRLEELRNAIATLRVKRDRLRIETVAVKNLKQKMDQGMPLEDHDYGDLLQLEKALLTSRHMKLKDLQSAHSLIAGYDLMECNQGKSVCVSLHTAFEGVYVETYNMEVDLTRTVQISRHNIPPYVPLEMIAKQTLQTDFKGFLQTLSLHLNALAGRKQQISLIMELGTVKVIERNQLCNFLILMCKAQEESETVLCTLEYGDLTRYLPTRVTIESESQVKPGEMVLIHAGVSGVSMAAIQLACLSCPVPIVTAGSLEKLKMALQLHAAAGFNYKVVDFSEKILQFTEGQRHQHMCKKTTAWFKREKIKVLQWPSQSPDLNPIENMWKELKIKVHKQNSTMTDSRRSQRKISTTGDSLYKTLGLEKGASAEDIKKAYRKLALRYHPDKNPDNPQAAEKFKEINNANSILNDENKRQIYDQYGSMGLYVADQFGEESVKYHFLMSKCWFKTLFICAMIFTCCCCFCCCCFCCGKCGKDEEEEEYYVDPEQLEAQMFEEQNRGESCLKQ</sequence>
<dbReference type="InterPro" id="IPR036291">
    <property type="entry name" value="NAD(P)-bd_dom_sf"/>
</dbReference>
<dbReference type="InterPro" id="IPR036397">
    <property type="entry name" value="RNaseH_sf"/>
</dbReference>
<evidence type="ECO:0000313" key="8">
    <source>
        <dbReference type="EMBL" id="KAK1793318.1"/>
    </source>
</evidence>
<evidence type="ECO:0000256" key="2">
    <source>
        <dbReference type="ARBA" id="ARBA00023136"/>
    </source>
</evidence>
<evidence type="ECO:0000256" key="5">
    <source>
        <dbReference type="ARBA" id="ARBA00023288"/>
    </source>
</evidence>
<proteinExistence type="predicted"/>
<dbReference type="PROSITE" id="PS50076">
    <property type="entry name" value="DNAJ_2"/>
    <property type="match status" value="1"/>
</dbReference>
<dbReference type="PROSITE" id="PS00636">
    <property type="entry name" value="DNAJ_1"/>
    <property type="match status" value="1"/>
</dbReference>
<protein>
    <recommendedName>
        <fullName evidence="7">J domain-containing protein</fullName>
    </recommendedName>
</protein>
<dbReference type="Gene3D" id="1.10.287.110">
    <property type="entry name" value="DnaJ domain"/>
    <property type="match status" value="1"/>
</dbReference>
<keyword evidence="3" id="KW-0564">Palmitate</keyword>
<evidence type="ECO:0000256" key="6">
    <source>
        <dbReference type="SAM" id="Phobius"/>
    </source>
</evidence>
<dbReference type="PANTHER" id="PTHR44027:SF2">
    <property type="entry name" value="DNAJ HOMOLOG SUBFAMILY C MEMBER 5G"/>
    <property type="match status" value="1"/>
</dbReference>
<dbReference type="InterPro" id="IPR051434">
    <property type="entry name" value="DnaJ_C_subfamily_member5"/>
</dbReference>
<name>A0AAD8Z549_9TELE</name>
<dbReference type="GO" id="GO:0005737">
    <property type="term" value="C:cytoplasm"/>
    <property type="evidence" value="ECO:0007669"/>
    <property type="project" value="UniProtKB-ARBA"/>
</dbReference>
<dbReference type="InterPro" id="IPR001623">
    <property type="entry name" value="DnaJ_domain"/>
</dbReference>
<feature type="transmembrane region" description="Helical" evidence="6">
    <location>
        <begin position="474"/>
        <end position="498"/>
    </location>
</feature>
<dbReference type="GO" id="GO:0016020">
    <property type="term" value="C:membrane"/>
    <property type="evidence" value="ECO:0007669"/>
    <property type="project" value="UniProtKB-SubCell"/>
</dbReference>
<dbReference type="AlphaFoldDB" id="A0AAD8Z549"/>
<evidence type="ECO:0000259" key="7">
    <source>
        <dbReference type="PROSITE" id="PS50076"/>
    </source>
</evidence>
<dbReference type="GO" id="GO:0003676">
    <property type="term" value="F:nucleic acid binding"/>
    <property type="evidence" value="ECO:0007669"/>
    <property type="project" value="InterPro"/>
</dbReference>
<dbReference type="InterPro" id="IPR018253">
    <property type="entry name" value="DnaJ_domain_CS"/>
</dbReference>
<dbReference type="Pfam" id="PF00226">
    <property type="entry name" value="DnaJ"/>
    <property type="match status" value="1"/>
</dbReference>
<dbReference type="Proteomes" id="UP001239994">
    <property type="component" value="Unassembled WGS sequence"/>
</dbReference>
<evidence type="ECO:0000256" key="3">
    <source>
        <dbReference type="ARBA" id="ARBA00023139"/>
    </source>
</evidence>
<dbReference type="CDD" id="cd23835">
    <property type="entry name" value="DRWD-N_CENP-O"/>
    <property type="match status" value="1"/>
</dbReference>
<dbReference type="EMBL" id="JAROKS010000018">
    <property type="protein sequence ID" value="KAK1793318.1"/>
    <property type="molecule type" value="Genomic_DNA"/>
</dbReference>
<dbReference type="PANTHER" id="PTHR44027">
    <property type="entry name" value="DNAJ HOMOLOG SUBFAMILY C MEMBER 5 HOMOLOG"/>
    <property type="match status" value="1"/>
</dbReference>
<dbReference type="Gene3D" id="3.30.420.10">
    <property type="entry name" value="Ribonuclease H-like superfamily/Ribonuclease H"/>
    <property type="match status" value="1"/>
</dbReference>
<comment type="subcellular location">
    <subcellularLocation>
        <location evidence="1">Membrane</location>
        <topology evidence="1">Lipid-anchor</topology>
    </subcellularLocation>
</comment>
<keyword evidence="9" id="KW-1185">Reference proteome</keyword>
<keyword evidence="2 6" id="KW-0472">Membrane</keyword>
<keyword evidence="4" id="KW-0143">Chaperone</keyword>
<evidence type="ECO:0000256" key="1">
    <source>
        <dbReference type="ARBA" id="ARBA00004635"/>
    </source>
</evidence>
<comment type="caution">
    <text evidence="8">The sequence shown here is derived from an EMBL/GenBank/DDBJ whole genome shotgun (WGS) entry which is preliminary data.</text>
</comment>
<dbReference type="SUPFAM" id="SSF51735">
    <property type="entry name" value="NAD(P)-binding Rossmann-fold domains"/>
    <property type="match status" value="1"/>
</dbReference>
<dbReference type="CDD" id="cd06257">
    <property type="entry name" value="DnaJ"/>
    <property type="match status" value="1"/>
</dbReference>
<dbReference type="FunFam" id="1.10.287.110:FF:000017">
    <property type="entry name" value="dnaJ homolog subfamily C member 5"/>
    <property type="match status" value="1"/>
</dbReference>
<keyword evidence="6" id="KW-0812">Transmembrane</keyword>
<organism evidence="8 9">
    <name type="scientific">Electrophorus voltai</name>
    <dbReference type="NCBI Taxonomy" id="2609070"/>
    <lineage>
        <taxon>Eukaryota</taxon>
        <taxon>Metazoa</taxon>
        <taxon>Chordata</taxon>
        <taxon>Craniata</taxon>
        <taxon>Vertebrata</taxon>
        <taxon>Euteleostomi</taxon>
        <taxon>Actinopterygii</taxon>
        <taxon>Neopterygii</taxon>
        <taxon>Teleostei</taxon>
        <taxon>Ostariophysi</taxon>
        <taxon>Gymnotiformes</taxon>
        <taxon>Gymnotoidei</taxon>
        <taxon>Gymnotidae</taxon>
        <taxon>Electrophorus</taxon>
    </lineage>
</organism>
<gene>
    <name evidence="8" type="ORF">P4O66_011702</name>
</gene>
<dbReference type="Pfam" id="PF13358">
    <property type="entry name" value="DDE_3"/>
    <property type="match status" value="1"/>
</dbReference>
<keyword evidence="6" id="KW-1133">Transmembrane helix</keyword>
<keyword evidence="5" id="KW-0449">Lipoprotein</keyword>
<dbReference type="SMART" id="SM00271">
    <property type="entry name" value="DnaJ"/>
    <property type="match status" value="1"/>
</dbReference>
<reference evidence="8" key="1">
    <citation type="submission" date="2023-03" db="EMBL/GenBank/DDBJ databases">
        <title>Electrophorus voltai genome.</title>
        <authorList>
            <person name="Bian C."/>
        </authorList>
    </citation>
    <scope>NUCLEOTIDE SEQUENCE</scope>
    <source>
        <strain evidence="8">CB-2022</strain>
        <tissue evidence="8">Muscle</tissue>
    </source>
</reference>